<dbReference type="RefSeq" id="XP_060278738.1">
    <property type="nucleotide sequence ID" value="XM_060426291.1"/>
</dbReference>
<evidence type="ECO:0000313" key="2">
    <source>
        <dbReference type="Proteomes" id="UP001244011"/>
    </source>
</evidence>
<gene>
    <name evidence="1" type="ORF">QBC33DRAFT_519454</name>
</gene>
<proteinExistence type="predicted"/>
<name>A0AAJ0FIX2_9PEZI</name>
<comment type="caution">
    <text evidence="1">The sequence shown here is derived from an EMBL/GenBank/DDBJ whole genome shotgun (WGS) entry which is preliminary data.</text>
</comment>
<dbReference type="AlphaFoldDB" id="A0AAJ0FIX2"/>
<protein>
    <submittedName>
        <fullName evidence="1">Uncharacterized protein</fullName>
    </submittedName>
</protein>
<sequence>MALGKRKASRNMIVMASALGNEELTPEGRVAARLDLQSQRKTGRSAGRHRLCRQSGVEWRSYMPHPYYTLGSRPTGEDDGKRLNLLWKYGICLNLMGGIGKQKRHSSE</sequence>
<dbReference type="GeneID" id="85309478"/>
<reference evidence="1" key="1">
    <citation type="submission" date="2023-06" db="EMBL/GenBank/DDBJ databases">
        <title>Genome-scale phylogeny and comparative genomics of the fungal order Sordariales.</title>
        <authorList>
            <consortium name="Lawrence Berkeley National Laboratory"/>
            <person name="Hensen N."/>
            <person name="Bonometti L."/>
            <person name="Westerberg I."/>
            <person name="Brannstrom I.O."/>
            <person name="Guillou S."/>
            <person name="Cros-Aarteil S."/>
            <person name="Calhoun S."/>
            <person name="Haridas S."/>
            <person name="Kuo A."/>
            <person name="Mondo S."/>
            <person name="Pangilinan J."/>
            <person name="Riley R."/>
            <person name="Labutti K."/>
            <person name="Andreopoulos B."/>
            <person name="Lipzen A."/>
            <person name="Chen C."/>
            <person name="Yanf M."/>
            <person name="Daum C."/>
            <person name="Ng V."/>
            <person name="Clum A."/>
            <person name="Steindorff A."/>
            <person name="Ohm R."/>
            <person name="Martin F."/>
            <person name="Silar P."/>
            <person name="Natvig D."/>
            <person name="Lalanne C."/>
            <person name="Gautier V."/>
            <person name="Ament-Velasquez S.L."/>
            <person name="Kruys A."/>
            <person name="Hutchinson M.I."/>
            <person name="Powell A.J."/>
            <person name="Barry K."/>
            <person name="Miller A.N."/>
            <person name="Grigoriev I.V."/>
            <person name="Debuchy R."/>
            <person name="Gladieux P."/>
            <person name="Thoren M.H."/>
            <person name="Johannesson H."/>
        </authorList>
    </citation>
    <scope>NUCLEOTIDE SEQUENCE</scope>
    <source>
        <strain evidence="1">8032-3</strain>
    </source>
</reference>
<keyword evidence="2" id="KW-1185">Reference proteome</keyword>
<evidence type="ECO:0000313" key="1">
    <source>
        <dbReference type="EMBL" id="KAK1762525.1"/>
    </source>
</evidence>
<dbReference type="EMBL" id="MU839036">
    <property type="protein sequence ID" value="KAK1762525.1"/>
    <property type="molecule type" value="Genomic_DNA"/>
</dbReference>
<dbReference type="Proteomes" id="UP001244011">
    <property type="component" value="Unassembled WGS sequence"/>
</dbReference>
<accession>A0AAJ0FIX2</accession>
<organism evidence="1 2">
    <name type="scientific">Phialemonium atrogriseum</name>
    <dbReference type="NCBI Taxonomy" id="1093897"/>
    <lineage>
        <taxon>Eukaryota</taxon>
        <taxon>Fungi</taxon>
        <taxon>Dikarya</taxon>
        <taxon>Ascomycota</taxon>
        <taxon>Pezizomycotina</taxon>
        <taxon>Sordariomycetes</taxon>
        <taxon>Sordariomycetidae</taxon>
        <taxon>Cephalothecales</taxon>
        <taxon>Cephalothecaceae</taxon>
        <taxon>Phialemonium</taxon>
    </lineage>
</organism>